<evidence type="ECO:0000256" key="1">
    <source>
        <dbReference type="SAM" id="MobiDB-lite"/>
    </source>
</evidence>
<feature type="compositionally biased region" description="Low complexity" evidence="1">
    <location>
        <begin position="57"/>
        <end position="77"/>
    </location>
</feature>
<evidence type="ECO:0000313" key="5">
    <source>
        <dbReference type="Proteomes" id="UP001139485"/>
    </source>
</evidence>
<dbReference type="Pfam" id="PF11790">
    <property type="entry name" value="Glyco_hydro_cc"/>
    <property type="match status" value="1"/>
</dbReference>
<dbReference type="AlphaFoldDB" id="A0A9X2D4A5"/>
<feature type="signal peptide" evidence="2">
    <location>
        <begin position="1"/>
        <end position="26"/>
    </location>
</feature>
<feature type="domain" description="Asl1-like glycosyl hydrolase catalytic" evidence="3">
    <location>
        <begin position="91"/>
        <end position="317"/>
    </location>
</feature>
<gene>
    <name evidence="4" type="ORF">M8330_02055</name>
</gene>
<keyword evidence="5" id="KW-1185">Reference proteome</keyword>
<dbReference type="InterPro" id="IPR024655">
    <property type="entry name" value="Asl1_glyco_hydro_catalytic"/>
</dbReference>
<name>A0A9X2D4A5_9ACTN</name>
<keyword evidence="4" id="KW-0378">Hydrolase</keyword>
<dbReference type="SUPFAM" id="SSF51445">
    <property type="entry name" value="(Trans)glycosidases"/>
    <property type="match status" value="1"/>
</dbReference>
<dbReference type="InterPro" id="IPR017853">
    <property type="entry name" value="GH"/>
</dbReference>
<dbReference type="PANTHER" id="PTHR34154">
    <property type="entry name" value="ALKALI-SENSITIVE LINKAGE PROTEIN 1"/>
    <property type="match status" value="1"/>
</dbReference>
<evidence type="ECO:0000259" key="3">
    <source>
        <dbReference type="Pfam" id="PF11790"/>
    </source>
</evidence>
<feature type="region of interest" description="Disordered" evidence="1">
    <location>
        <begin position="47"/>
        <end position="78"/>
    </location>
</feature>
<dbReference type="EMBL" id="JAMOIL010000001">
    <property type="protein sequence ID" value="MCM0619076.1"/>
    <property type="molecule type" value="Genomic_DNA"/>
</dbReference>
<protein>
    <submittedName>
        <fullName evidence="4">Glycoside hydrolase family protein</fullName>
    </submittedName>
</protein>
<dbReference type="Proteomes" id="UP001139485">
    <property type="component" value="Unassembled WGS sequence"/>
</dbReference>
<evidence type="ECO:0000313" key="4">
    <source>
        <dbReference type="EMBL" id="MCM0619076.1"/>
    </source>
</evidence>
<sequence>MIRKVATGLTAALLLALPAAGTPAGAVTLPGAGTSGADVIPLRGTASAPYDVRRSPRTGTSTGTSTSTGAAEASGRGVTVWQQRGVTRALRDSGATWFHTWTADRPSYLGRTGAAFVPMLWGAGSVTDENLRAAAEHGAWLMGFNEPDLEGQGDMTVRRALRLWPRLEETGQHLVSPAVAYGGADEGGWLDRFMTGAARRDLRVDAVAVHWYGGDFGPRRATRQLREYLTAVHDRYGRPVWLTEVALMRFTADGAEVPRPKVQAAFVRRATRMLDARPWLRRYAWFSLSTPTEGGTGTGLYRPARSGVRPTTAGRAYRR</sequence>
<proteinExistence type="predicted"/>
<dbReference type="GO" id="GO:0071966">
    <property type="term" value="P:fungal-type cell wall polysaccharide metabolic process"/>
    <property type="evidence" value="ECO:0007669"/>
    <property type="project" value="TreeGrafter"/>
</dbReference>
<accession>A0A9X2D4A5</accession>
<dbReference type="PANTHER" id="PTHR34154:SF3">
    <property type="entry name" value="ALKALI-SENSITIVE LINKAGE PROTEIN 1"/>
    <property type="match status" value="1"/>
</dbReference>
<dbReference type="InterPro" id="IPR053183">
    <property type="entry name" value="ASL1"/>
</dbReference>
<organism evidence="4 5">
    <name type="scientific">Nocardioides bruguierae</name>
    <dbReference type="NCBI Taxonomy" id="2945102"/>
    <lineage>
        <taxon>Bacteria</taxon>
        <taxon>Bacillati</taxon>
        <taxon>Actinomycetota</taxon>
        <taxon>Actinomycetes</taxon>
        <taxon>Propionibacteriales</taxon>
        <taxon>Nocardioidaceae</taxon>
        <taxon>Nocardioides</taxon>
    </lineage>
</organism>
<dbReference type="GO" id="GO:0016787">
    <property type="term" value="F:hydrolase activity"/>
    <property type="evidence" value="ECO:0007669"/>
    <property type="project" value="UniProtKB-KW"/>
</dbReference>
<comment type="caution">
    <text evidence="4">The sequence shown here is derived from an EMBL/GenBank/DDBJ whole genome shotgun (WGS) entry which is preliminary data.</text>
</comment>
<keyword evidence="2" id="KW-0732">Signal</keyword>
<evidence type="ECO:0000256" key="2">
    <source>
        <dbReference type="SAM" id="SignalP"/>
    </source>
</evidence>
<reference evidence="4" key="1">
    <citation type="submission" date="2022-05" db="EMBL/GenBank/DDBJ databases">
        <authorList>
            <person name="Tuo L."/>
        </authorList>
    </citation>
    <scope>NUCLEOTIDE SEQUENCE</scope>
    <source>
        <strain evidence="4">BSK12Z-4</strain>
    </source>
</reference>
<dbReference type="Gene3D" id="3.20.20.80">
    <property type="entry name" value="Glycosidases"/>
    <property type="match status" value="1"/>
</dbReference>
<feature type="region of interest" description="Disordered" evidence="1">
    <location>
        <begin position="296"/>
        <end position="319"/>
    </location>
</feature>
<dbReference type="RefSeq" id="WP_250825975.1">
    <property type="nucleotide sequence ID" value="NZ_JAMOIL010000001.1"/>
</dbReference>
<feature type="chain" id="PRO_5040924231" evidence="2">
    <location>
        <begin position="27"/>
        <end position="319"/>
    </location>
</feature>